<dbReference type="SMART" id="SM00530">
    <property type="entry name" value="HTH_XRE"/>
    <property type="match status" value="1"/>
</dbReference>
<keyword evidence="4" id="KW-1185">Reference proteome</keyword>
<dbReference type="Gene3D" id="1.10.260.40">
    <property type="entry name" value="lambda repressor-like DNA-binding domains"/>
    <property type="match status" value="1"/>
</dbReference>
<comment type="caution">
    <text evidence="3">The sequence shown here is derived from an EMBL/GenBank/DDBJ whole genome shotgun (WGS) entry which is preliminary data.</text>
</comment>
<gene>
    <name evidence="3" type="ORF">E1091_05925</name>
</gene>
<keyword evidence="1" id="KW-0238">DNA-binding</keyword>
<dbReference type="PANTHER" id="PTHR46797:SF1">
    <property type="entry name" value="METHYLPHOSPHONATE SYNTHASE"/>
    <property type="match status" value="1"/>
</dbReference>
<reference evidence="3 4" key="1">
    <citation type="submission" date="2019-02" db="EMBL/GenBank/DDBJ databases">
        <title>Draft genome sequences of novel Actinobacteria.</title>
        <authorList>
            <person name="Sahin N."/>
            <person name="Ay H."/>
            <person name="Saygin H."/>
        </authorList>
    </citation>
    <scope>NUCLEOTIDE SEQUENCE [LARGE SCALE GENOMIC DNA]</scope>
    <source>
        <strain evidence="3 4">JCM 30529</strain>
    </source>
</reference>
<dbReference type="InterPro" id="IPR050807">
    <property type="entry name" value="TransReg_Diox_bact_type"/>
</dbReference>
<dbReference type="InterPro" id="IPR010982">
    <property type="entry name" value="Lambda_DNA-bd_dom_sf"/>
</dbReference>
<feature type="non-terminal residue" evidence="3">
    <location>
        <position position="179"/>
    </location>
</feature>
<organism evidence="3 4">
    <name type="scientific">Micromonospora fluostatini</name>
    <dbReference type="NCBI Taxonomy" id="1629071"/>
    <lineage>
        <taxon>Bacteria</taxon>
        <taxon>Bacillati</taxon>
        <taxon>Actinomycetota</taxon>
        <taxon>Actinomycetes</taxon>
        <taxon>Micromonosporales</taxon>
        <taxon>Micromonosporaceae</taxon>
        <taxon>Micromonospora</taxon>
    </lineage>
</organism>
<dbReference type="SUPFAM" id="SSF47413">
    <property type="entry name" value="lambda repressor-like DNA-binding domains"/>
    <property type="match status" value="1"/>
</dbReference>
<protein>
    <submittedName>
        <fullName evidence="3">XRE family transcriptional regulator</fullName>
    </submittedName>
</protein>
<feature type="domain" description="HTH cro/C1-type" evidence="2">
    <location>
        <begin position="13"/>
        <end position="71"/>
    </location>
</feature>
<sequence>MDSVRLGQLGGLLRHERETRALTQRALAERAGTTQATVARVERGDRVPSLDLLDRLFTALGVQLTVSVEPLDAHLDAVLDELAARPLADRVAGLGVDRVLDRLGDLPYVLAGGTAALLQGAPIPVDSLDLAIRWRDSARFTAWLEQAYGQRWDARWKQFGGVPLAPEEPGDHHWQTRYG</sequence>
<name>A0ABY2DJZ7_9ACTN</name>
<dbReference type="Pfam" id="PF13560">
    <property type="entry name" value="HTH_31"/>
    <property type="match status" value="1"/>
</dbReference>
<dbReference type="EMBL" id="SMKE01000135">
    <property type="protein sequence ID" value="TDB99939.1"/>
    <property type="molecule type" value="Genomic_DNA"/>
</dbReference>
<dbReference type="InterPro" id="IPR001387">
    <property type="entry name" value="Cro/C1-type_HTH"/>
</dbReference>
<dbReference type="PROSITE" id="PS50943">
    <property type="entry name" value="HTH_CROC1"/>
    <property type="match status" value="1"/>
</dbReference>
<dbReference type="Proteomes" id="UP000295626">
    <property type="component" value="Unassembled WGS sequence"/>
</dbReference>
<evidence type="ECO:0000259" key="2">
    <source>
        <dbReference type="PROSITE" id="PS50943"/>
    </source>
</evidence>
<accession>A0ABY2DJZ7</accession>
<evidence type="ECO:0000313" key="4">
    <source>
        <dbReference type="Proteomes" id="UP000295626"/>
    </source>
</evidence>
<dbReference type="PANTHER" id="PTHR46797">
    <property type="entry name" value="HTH-TYPE TRANSCRIPTIONAL REGULATOR"/>
    <property type="match status" value="1"/>
</dbReference>
<evidence type="ECO:0000256" key="1">
    <source>
        <dbReference type="ARBA" id="ARBA00023125"/>
    </source>
</evidence>
<proteinExistence type="predicted"/>
<evidence type="ECO:0000313" key="3">
    <source>
        <dbReference type="EMBL" id="TDB99939.1"/>
    </source>
</evidence>
<dbReference type="CDD" id="cd00093">
    <property type="entry name" value="HTH_XRE"/>
    <property type="match status" value="1"/>
</dbReference>